<evidence type="ECO:0000313" key="1">
    <source>
        <dbReference type="EMBL" id="MBK0383602.1"/>
    </source>
</evidence>
<name>A0ABS1BL52_9SPHI</name>
<keyword evidence="2" id="KW-1185">Reference proteome</keyword>
<organism evidence="1 2">
    <name type="scientific">Pedobacter segetis</name>
    <dbReference type="NCBI Taxonomy" id="2793069"/>
    <lineage>
        <taxon>Bacteria</taxon>
        <taxon>Pseudomonadati</taxon>
        <taxon>Bacteroidota</taxon>
        <taxon>Sphingobacteriia</taxon>
        <taxon>Sphingobacteriales</taxon>
        <taxon>Sphingobacteriaceae</taxon>
        <taxon>Pedobacter</taxon>
    </lineage>
</organism>
<sequence>MQFTFDMSADLMLNYTPKDTIMLNCEAVNLAFGSSGLIPGIHKVELVVNIFNN</sequence>
<dbReference type="RefSeq" id="WP_200586480.1">
    <property type="nucleotide sequence ID" value="NZ_JAEHFY010000015.1"/>
</dbReference>
<proteinExistence type="predicted"/>
<dbReference type="Proteomes" id="UP000660024">
    <property type="component" value="Unassembled WGS sequence"/>
</dbReference>
<reference evidence="1 2" key="1">
    <citation type="submission" date="2020-12" db="EMBL/GenBank/DDBJ databases">
        <title>Bacterial novel species Pedobacter sp. SD-b isolated from soil.</title>
        <authorList>
            <person name="Jung H.-Y."/>
        </authorList>
    </citation>
    <scope>NUCLEOTIDE SEQUENCE [LARGE SCALE GENOMIC DNA]</scope>
    <source>
        <strain evidence="1 2">SD-b</strain>
    </source>
</reference>
<accession>A0ABS1BL52</accession>
<comment type="caution">
    <text evidence="1">The sequence shown here is derived from an EMBL/GenBank/DDBJ whole genome shotgun (WGS) entry which is preliminary data.</text>
</comment>
<protein>
    <submittedName>
        <fullName evidence="1">Uncharacterized protein</fullName>
    </submittedName>
</protein>
<gene>
    <name evidence="1" type="ORF">I5M32_11600</name>
</gene>
<dbReference type="EMBL" id="JAEHFY010000015">
    <property type="protein sequence ID" value="MBK0383602.1"/>
    <property type="molecule type" value="Genomic_DNA"/>
</dbReference>
<evidence type="ECO:0000313" key="2">
    <source>
        <dbReference type="Proteomes" id="UP000660024"/>
    </source>
</evidence>